<dbReference type="Gene3D" id="3.30.2320.10">
    <property type="entry name" value="hypothetical protein PF0899 domain"/>
    <property type="match status" value="1"/>
</dbReference>
<gene>
    <name evidence="4" type="ORF">FKY71_12690</name>
</gene>
<feature type="compositionally biased region" description="Polar residues" evidence="2">
    <location>
        <begin position="167"/>
        <end position="184"/>
    </location>
</feature>
<protein>
    <submittedName>
        <fullName evidence="4">Phage major capsid protein</fullName>
    </submittedName>
</protein>
<organism evidence="4 5">
    <name type="scientific">Spiribacter salinus</name>
    <dbReference type="NCBI Taxonomy" id="1335746"/>
    <lineage>
        <taxon>Bacteria</taxon>
        <taxon>Pseudomonadati</taxon>
        <taxon>Pseudomonadota</taxon>
        <taxon>Gammaproteobacteria</taxon>
        <taxon>Chromatiales</taxon>
        <taxon>Ectothiorhodospiraceae</taxon>
        <taxon>Spiribacter</taxon>
    </lineage>
</organism>
<feature type="region of interest" description="Disordered" evidence="2">
    <location>
        <begin position="161"/>
        <end position="184"/>
    </location>
</feature>
<evidence type="ECO:0000313" key="4">
    <source>
        <dbReference type="EMBL" id="TQE98660.1"/>
    </source>
</evidence>
<dbReference type="NCBIfam" id="TIGR01554">
    <property type="entry name" value="major_cap_HK97"/>
    <property type="match status" value="1"/>
</dbReference>
<dbReference type="InterPro" id="IPR024455">
    <property type="entry name" value="Phage_capsid"/>
</dbReference>
<feature type="region of interest" description="Disordered" evidence="2">
    <location>
        <begin position="49"/>
        <end position="85"/>
    </location>
</feature>
<sequence>MELMELREQQQQKISEARQILDQITDDVDENRAKELEQQYDAYMAEVDSIEEKAERARKLQEAENRMSQSHPPEHGGQKTPKRDQREYRQMYEAYLRGGREALSSEEQQEIRQQAAGNDTAGGFTVPTEFFDELVESMKAYGPMLNPGVTRQITTSTGATLEWPTMDDTSNKGARLGENTQDSTSELTFGQKKLDAYKYTSGIFQVSEELLQDSSLDVEQIVRDAMAERIGRIVNEELTTADGSDKPQGIIPAADVGPTASATDSLDPDEIFDLVHSVDPAYRGMGNVAFMFSDDVLKAIRKLKDGDGNYIWQAPDIRTGEPGSLLGFPYAINQDMDGLAADNKPLVFGAMNRYVVRRVREFAIRRLVERYADFYQVGFVGFGRFDGELLDSRAVKTLQMAST</sequence>
<evidence type="ECO:0000259" key="3">
    <source>
        <dbReference type="Pfam" id="PF05065"/>
    </source>
</evidence>
<dbReference type="EMBL" id="VIFK01000159">
    <property type="protein sequence ID" value="TQE98660.1"/>
    <property type="molecule type" value="Genomic_DNA"/>
</dbReference>
<proteinExistence type="predicted"/>
<feature type="region of interest" description="Disordered" evidence="2">
    <location>
        <begin position="101"/>
        <end position="124"/>
    </location>
</feature>
<feature type="compositionally biased region" description="Basic and acidic residues" evidence="2">
    <location>
        <begin position="50"/>
        <end position="65"/>
    </location>
</feature>
<evidence type="ECO:0000313" key="5">
    <source>
        <dbReference type="Proteomes" id="UP000315400"/>
    </source>
</evidence>
<dbReference type="SUPFAM" id="SSF56563">
    <property type="entry name" value="Major capsid protein gp5"/>
    <property type="match status" value="1"/>
</dbReference>
<feature type="compositionally biased region" description="Basic and acidic residues" evidence="2">
    <location>
        <begin position="72"/>
        <end position="85"/>
    </location>
</feature>
<dbReference type="InterPro" id="IPR054612">
    <property type="entry name" value="Phage_capsid-like_C"/>
</dbReference>
<dbReference type="Pfam" id="PF05065">
    <property type="entry name" value="Phage_capsid"/>
    <property type="match status" value="1"/>
</dbReference>
<comment type="subcellular location">
    <subcellularLocation>
        <location evidence="1">Virion</location>
    </subcellularLocation>
</comment>
<evidence type="ECO:0000256" key="2">
    <source>
        <dbReference type="SAM" id="MobiDB-lite"/>
    </source>
</evidence>
<reference evidence="4 5" key="1">
    <citation type="submission" date="2019-06" db="EMBL/GenBank/DDBJ databases">
        <title>Metagenome assembled Genome of Spiribacter salinus SL48-SHIP from the microbial mat of Salt Lake 48 (Novosibirsk region, Russia).</title>
        <authorList>
            <person name="Shipova A."/>
            <person name="Rozanov A.S."/>
            <person name="Bryanskaya A.V."/>
            <person name="Peltek S.E."/>
        </authorList>
    </citation>
    <scope>NUCLEOTIDE SEQUENCE [LARGE SCALE GENOMIC DNA]</scope>
    <source>
        <strain evidence="4">SL48-SHIP-2</strain>
    </source>
</reference>
<comment type="caution">
    <text evidence="4">The sequence shown here is derived from an EMBL/GenBank/DDBJ whole genome shotgun (WGS) entry which is preliminary data.</text>
</comment>
<feature type="domain" description="Phage capsid-like C-terminal" evidence="3">
    <location>
        <begin position="122"/>
        <end position="399"/>
    </location>
</feature>
<dbReference type="AlphaFoldDB" id="A0A540VPH7"/>
<name>A0A540VPH7_9GAMM</name>
<dbReference type="Proteomes" id="UP000315400">
    <property type="component" value="Unassembled WGS sequence"/>
</dbReference>
<accession>A0A540VPH7</accession>
<dbReference type="Gene3D" id="3.30.2400.10">
    <property type="entry name" value="Major capsid protein gp5"/>
    <property type="match status" value="1"/>
</dbReference>
<evidence type="ECO:0000256" key="1">
    <source>
        <dbReference type="ARBA" id="ARBA00004328"/>
    </source>
</evidence>